<name>A0A2G5VTB7_9PELO</name>
<feature type="compositionally biased region" description="Low complexity" evidence="1">
    <location>
        <begin position="162"/>
        <end position="178"/>
    </location>
</feature>
<feature type="compositionally biased region" description="Basic and acidic residues" evidence="1">
    <location>
        <begin position="1204"/>
        <end position="1218"/>
    </location>
</feature>
<feature type="compositionally biased region" description="Basic and acidic residues" evidence="1">
    <location>
        <begin position="122"/>
        <end position="142"/>
    </location>
</feature>
<feature type="compositionally biased region" description="Basic and acidic residues" evidence="1">
    <location>
        <begin position="828"/>
        <end position="843"/>
    </location>
</feature>
<evidence type="ECO:0000256" key="1">
    <source>
        <dbReference type="SAM" id="MobiDB-lite"/>
    </source>
</evidence>
<feature type="compositionally biased region" description="Basic and acidic residues" evidence="1">
    <location>
        <begin position="1357"/>
        <end position="1370"/>
    </location>
</feature>
<protein>
    <submittedName>
        <fullName evidence="2">Uncharacterized protein</fullName>
    </submittedName>
</protein>
<feature type="compositionally biased region" description="Polar residues" evidence="1">
    <location>
        <begin position="1284"/>
        <end position="1299"/>
    </location>
</feature>
<feature type="compositionally biased region" description="Polar residues" evidence="1">
    <location>
        <begin position="1074"/>
        <end position="1083"/>
    </location>
</feature>
<feature type="compositionally biased region" description="Polar residues" evidence="1">
    <location>
        <begin position="1112"/>
        <end position="1123"/>
    </location>
</feature>
<gene>
    <name evidence="2" type="primary">Cnig_chr_I.g481</name>
    <name evidence="2" type="ORF">B9Z55_000481</name>
</gene>
<feature type="region of interest" description="Disordered" evidence="1">
    <location>
        <begin position="1184"/>
        <end position="1436"/>
    </location>
</feature>
<feature type="compositionally biased region" description="Pro residues" evidence="1">
    <location>
        <begin position="308"/>
        <end position="337"/>
    </location>
</feature>
<dbReference type="InterPro" id="IPR017956">
    <property type="entry name" value="AT_hook_DNA-bd_motif"/>
</dbReference>
<feature type="compositionally biased region" description="Pro residues" evidence="1">
    <location>
        <begin position="562"/>
        <end position="574"/>
    </location>
</feature>
<feature type="compositionally biased region" description="Basic and acidic residues" evidence="1">
    <location>
        <begin position="915"/>
        <end position="929"/>
    </location>
</feature>
<feature type="compositionally biased region" description="Pro residues" evidence="1">
    <location>
        <begin position="482"/>
        <end position="501"/>
    </location>
</feature>
<comment type="caution">
    <text evidence="2">The sequence shown here is derived from an EMBL/GenBank/DDBJ whole genome shotgun (WGS) entry which is preliminary data.</text>
</comment>
<feature type="compositionally biased region" description="Basic and acidic residues" evidence="1">
    <location>
        <begin position="648"/>
        <end position="668"/>
    </location>
</feature>
<organism evidence="2 3">
    <name type="scientific">Caenorhabditis nigoni</name>
    <dbReference type="NCBI Taxonomy" id="1611254"/>
    <lineage>
        <taxon>Eukaryota</taxon>
        <taxon>Metazoa</taxon>
        <taxon>Ecdysozoa</taxon>
        <taxon>Nematoda</taxon>
        <taxon>Chromadorea</taxon>
        <taxon>Rhabditida</taxon>
        <taxon>Rhabditina</taxon>
        <taxon>Rhabditomorpha</taxon>
        <taxon>Rhabditoidea</taxon>
        <taxon>Rhabditidae</taxon>
        <taxon>Peloderinae</taxon>
        <taxon>Caenorhabditis</taxon>
    </lineage>
</organism>
<proteinExistence type="predicted"/>
<dbReference type="GO" id="GO:0003677">
    <property type="term" value="F:DNA binding"/>
    <property type="evidence" value="ECO:0007669"/>
    <property type="project" value="InterPro"/>
</dbReference>
<feature type="compositionally biased region" description="Pro residues" evidence="1">
    <location>
        <begin position="754"/>
        <end position="768"/>
    </location>
</feature>
<feature type="compositionally biased region" description="Basic and acidic residues" evidence="1">
    <location>
        <begin position="769"/>
        <end position="778"/>
    </location>
</feature>
<feature type="compositionally biased region" description="Basic and acidic residues" evidence="1">
    <location>
        <begin position="861"/>
        <end position="872"/>
    </location>
</feature>
<feature type="compositionally biased region" description="Basic and acidic residues" evidence="1">
    <location>
        <begin position="375"/>
        <end position="389"/>
    </location>
</feature>
<feature type="region of interest" description="Disordered" evidence="1">
    <location>
        <begin position="896"/>
        <end position="1163"/>
    </location>
</feature>
<dbReference type="EMBL" id="PDUG01000001">
    <property type="protein sequence ID" value="PIC55034.1"/>
    <property type="molecule type" value="Genomic_DNA"/>
</dbReference>
<feature type="region of interest" description="Disordered" evidence="1">
    <location>
        <begin position="120"/>
        <end position="881"/>
    </location>
</feature>
<reference evidence="3" key="1">
    <citation type="submission" date="2017-10" db="EMBL/GenBank/DDBJ databases">
        <title>Rapid genome shrinkage in a self-fertile nematode reveals novel sperm competition proteins.</title>
        <authorList>
            <person name="Yin D."/>
            <person name="Schwarz E.M."/>
            <person name="Thomas C.G."/>
            <person name="Felde R.L."/>
            <person name="Korf I.F."/>
            <person name="Cutter A.D."/>
            <person name="Schartner C.M."/>
            <person name="Ralston E.J."/>
            <person name="Meyer B.J."/>
            <person name="Haag E.S."/>
        </authorList>
    </citation>
    <scope>NUCLEOTIDE SEQUENCE [LARGE SCALE GENOMIC DNA]</scope>
    <source>
        <strain evidence="3">JU1422</strain>
    </source>
</reference>
<feature type="compositionally biased region" description="Polar residues" evidence="1">
    <location>
        <begin position="1219"/>
        <end position="1228"/>
    </location>
</feature>
<feature type="compositionally biased region" description="Polar residues" evidence="1">
    <location>
        <begin position="1091"/>
        <end position="1101"/>
    </location>
</feature>
<accession>A0A2G5VTB7</accession>
<evidence type="ECO:0000313" key="2">
    <source>
        <dbReference type="EMBL" id="PIC55034.1"/>
    </source>
</evidence>
<feature type="compositionally biased region" description="Polar residues" evidence="1">
    <location>
        <begin position="259"/>
        <end position="269"/>
    </location>
</feature>
<dbReference type="STRING" id="1611254.A0A2G5VTB7"/>
<evidence type="ECO:0000313" key="3">
    <source>
        <dbReference type="Proteomes" id="UP000230233"/>
    </source>
</evidence>
<feature type="compositionally biased region" description="Low complexity" evidence="1">
    <location>
        <begin position="404"/>
        <end position="413"/>
    </location>
</feature>
<feature type="compositionally biased region" description="Low complexity" evidence="1">
    <location>
        <begin position="1141"/>
        <end position="1163"/>
    </location>
</feature>
<dbReference type="OrthoDB" id="10504665at2759"/>
<keyword evidence="3" id="KW-1185">Reference proteome</keyword>
<dbReference type="Proteomes" id="UP000230233">
    <property type="component" value="Chromosome I"/>
</dbReference>
<dbReference type="PRINTS" id="PR00929">
    <property type="entry name" value="ATHOOK"/>
</dbReference>
<sequence>MEFPKPHHTSTEQQVLKDLRIGEKYKPRCTFQGCIWLKSARQDCGFVGTPADAVSHAAKGHLQIHRHECKICHMKMFDECEVYLHIDSKCLASNWDDINSRFLSRDESITHRRVFNTSFEPSTREKHDEWQRSQNEEKRMRNQEPACPNTPGYDDVVEQTLAAAAAAQMASTSASGARSGHRESQRSQRRSRASSREPQVLETSIRSLPISMRSREGSIEQSYPEGYDPNARPRQFGFIPRDQAGTSSRQIPQDPRLAAQNQRSETRYQSPMDILYPEEPDTVMVEPTPEREADPSLLDPEIPFDFSRPPPPIPPNFSQPPPSIAQPPRSVPGPANPPERSAPSPPAAQPPGPPRIDAPGRSAPLPQAPSGAPHPRADPPRASRSEWTEMKPTTIAPADPPAAAPTRPVAQPPRSVVNPSERSIPPPPATQPPGIDAPGRSTPPVDPARASRPDWTETKPATFAPAAQPPRSVPDLIDPFVRSPPPAAASPRPVPAPPIPPQVCADPPRETKPSTIAQPSQSAVQSPRPVPAPGNPPRVAEPVRVAPPPPAPAQPSRSIPTPSDPPGRSPPPRSAPIGLSERALARLAGFAPRAVQPESAPRQTGRQITRADYEGPASRTRTKSTEGYTLPVFRQAPPAARRSNIRARSTDGEDARKPGPRAKSRDPEATSSRAAAFNQADNDVLGVATDGSGPPVKRGRGRPRKDQSVEGPRAQTPEAGRINKPVGRQPRGTPSREQSREPEGPSFRRGQTPEPEPSNRPVGRPPRGPSREQSREPEGPSFRRGQTPELPAEGPPRRPPGRPRKTPSREPSVEAQPPRRGPGRPRTMSREPSEDRDASRERIAGVATAAGMKRTPNYSRDPSRDRASREPSVEASEEVIVAERVGRTGMTTCCIRTPGEFRTGPKRGVSYTRSRSRDSADEGGMRLREMPSTLSSETADSDAHRGRPNEPQLQGKPTVKVARGRSRMSAMLEDFPPIPASVPKPTSSSRPNAAREDRRQRALNRLRVAVENGNGGVETSRANGSTSQQEKRSRVRTPEPSVLHAEIPTPPGVGRIGEGPQEKRPRRHSPEAPLSSTSTQATPSFPPGISLPSTSRRATSSGDDEDRPAWNGPSTSSASVSNGQRRESTASEFAAPPPHVSSPSTSSSYSHHLPAPAPIAETPAATSSFSGLFVDLARRALESTGRQDIPNPLASPEDVAPVSEARRMDWEEYGRSLNDRSLQSLPTSTAPPPAAGGCLNLQESSRAPEAAPTPPGIHQNLPHRQSSGLRHSGHYQPPPERHQLQSFREAQGIQEQAHQTSRRRQSTEVRGEGGPQSSRDAAFQTIQQHAEEAHQTAHRRRQSTEREDWYSGRPHRERQESKRWQERDRGAWQGGDYSRRRSRSRNDDDGGGYNHGHGGGGARGQGNYLGRNFDPNFHQRHRDHRDHNGGGGYRRY</sequence>
<feature type="compositionally biased region" description="Gly residues" evidence="1">
    <location>
        <begin position="1391"/>
        <end position="1404"/>
    </location>
</feature>
<feature type="compositionally biased region" description="Pro residues" evidence="1">
    <location>
        <begin position="343"/>
        <end position="356"/>
    </location>
</feature>
<feature type="compositionally biased region" description="Polar residues" evidence="1">
    <location>
        <begin position="513"/>
        <end position="525"/>
    </location>
</feature>
<feature type="compositionally biased region" description="Polar residues" evidence="1">
    <location>
        <begin position="1315"/>
        <end position="1328"/>
    </location>
</feature>